<keyword evidence="7" id="KW-1185">Reference proteome</keyword>
<evidence type="ECO:0000256" key="3">
    <source>
        <dbReference type="ARBA" id="ARBA00022801"/>
    </source>
</evidence>
<dbReference type="InterPro" id="IPR002125">
    <property type="entry name" value="CMP_dCMP_dom"/>
</dbReference>
<protein>
    <submittedName>
        <fullName evidence="6">Cytidine deaminase</fullName>
        <ecNumber evidence="6">3.5.4.5</ecNumber>
    </submittedName>
</protein>
<dbReference type="CDD" id="cd01283">
    <property type="entry name" value="cytidine_deaminase"/>
    <property type="match status" value="1"/>
</dbReference>
<dbReference type="GO" id="GO:0072527">
    <property type="term" value="P:pyrimidine-containing compound metabolic process"/>
    <property type="evidence" value="ECO:0007669"/>
    <property type="project" value="UniProtKB-ARBA"/>
</dbReference>
<dbReference type="PANTHER" id="PTHR11644:SF2">
    <property type="entry name" value="CYTIDINE DEAMINASE"/>
    <property type="match status" value="1"/>
</dbReference>
<dbReference type="PROSITE" id="PS51747">
    <property type="entry name" value="CYT_DCMP_DEAMINASES_2"/>
    <property type="match status" value="1"/>
</dbReference>
<dbReference type="NCBIfam" id="NF004064">
    <property type="entry name" value="PRK05578.1"/>
    <property type="match status" value="1"/>
</dbReference>
<dbReference type="GO" id="GO:0042802">
    <property type="term" value="F:identical protein binding"/>
    <property type="evidence" value="ECO:0007669"/>
    <property type="project" value="UniProtKB-ARBA"/>
</dbReference>
<dbReference type="Gene3D" id="3.40.140.10">
    <property type="entry name" value="Cytidine Deaminase, domain 2"/>
    <property type="match status" value="1"/>
</dbReference>
<dbReference type="PROSITE" id="PS00903">
    <property type="entry name" value="CYT_DCMP_DEAMINASES_1"/>
    <property type="match status" value="1"/>
</dbReference>
<evidence type="ECO:0000256" key="4">
    <source>
        <dbReference type="ARBA" id="ARBA00022833"/>
    </source>
</evidence>
<dbReference type="SUPFAM" id="SSF53927">
    <property type="entry name" value="Cytidine deaminase-like"/>
    <property type="match status" value="1"/>
</dbReference>
<dbReference type="GO" id="GO:0055086">
    <property type="term" value="P:nucleobase-containing small molecule metabolic process"/>
    <property type="evidence" value="ECO:0007669"/>
    <property type="project" value="UniProtKB-ARBA"/>
</dbReference>
<dbReference type="InterPro" id="IPR016192">
    <property type="entry name" value="APOBEC/CMP_deaminase_Zn-bd"/>
</dbReference>
<reference evidence="6 7" key="1">
    <citation type="journal article" date="2013" name="Genome Announc.">
        <title>Draft Genome Sequence of Indibacter alkaliphilus Strain LW1T, Isolated from Lonar Lake, a Haloalkaline Lake in the Buldana District of Maharashtra, India.</title>
        <authorList>
            <person name="Singh A."/>
            <person name="Kumar Jangir P."/>
            <person name="Sharma R."/>
            <person name="Singh A."/>
            <person name="Kumar Pinnaka A."/>
            <person name="Shivaji S."/>
        </authorList>
    </citation>
    <scope>NUCLEOTIDE SEQUENCE [LARGE SCALE GENOMIC DNA]</scope>
    <source>
        <strain evidence="7">CCUG 57479 / KCTC 22604 / LW1</strain>
    </source>
</reference>
<keyword evidence="4" id="KW-0862">Zinc</keyword>
<evidence type="ECO:0000259" key="5">
    <source>
        <dbReference type="PROSITE" id="PS51747"/>
    </source>
</evidence>
<dbReference type="Pfam" id="PF00383">
    <property type="entry name" value="dCMP_cyt_deam_1"/>
    <property type="match status" value="1"/>
</dbReference>
<evidence type="ECO:0000313" key="7">
    <source>
        <dbReference type="Proteomes" id="UP000006073"/>
    </source>
</evidence>
<dbReference type="GO" id="GO:0005829">
    <property type="term" value="C:cytosol"/>
    <property type="evidence" value="ECO:0007669"/>
    <property type="project" value="TreeGrafter"/>
</dbReference>
<evidence type="ECO:0000256" key="1">
    <source>
        <dbReference type="ARBA" id="ARBA00006576"/>
    </source>
</evidence>
<dbReference type="InterPro" id="IPR050202">
    <property type="entry name" value="Cyt/Deoxycyt_deaminase"/>
</dbReference>
<dbReference type="EC" id="3.5.4.5" evidence="6"/>
<evidence type="ECO:0000313" key="6">
    <source>
        <dbReference type="EMBL" id="EOZ99730.1"/>
    </source>
</evidence>
<dbReference type="STRING" id="1189612.A33Q_0411"/>
<organism evidence="6 7">
    <name type="scientific">Indibacter alkaliphilus (strain CCUG 57479 / KCTC 22604 / LW1)</name>
    <dbReference type="NCBI Taxonomy" id="1189612"/>
    <lineage>
        <taxon>Bacteria</taxon>
        <taxon>Pseudomonadati</taxon>
        <taxon>Bacteroidota</taxon>
        <taxon>Cytophagia</taxon>
        <taxon>Cytophagales</taxon>
        <taxon>Cyclobacteriaceae</taxon>
    </lineage>
</organism>
<gene>
    <name evidence="6" type="ORF">A33Q_0411</name>
</gene>
<dbReference type="GO" id="GO:0004126">
    <property type="term" value="F:cytidine deaminase activity"/>
    <property type="evidence" value="ECO:0007669"/>
    <property type="project" value="UniProtKB-EC"/>
</dbReference>
<dbReference type="PANTHER" id="PTHR11644">
    <property type="entry name" value="CYTIDINE DEAMINASE"/>
    <property type="match status" value="1"/>
</dbReference>
<feature type="domain" description="CMP/dCMP-type deaminase" evidence="5">
    <location>
        <begin position="23"/>
        <end position="160"/>
    </location>
</feature>
<dbReference type="EMBL" id="ALWO02000011">
    <property type="protein sequence ID" value="EOZ99730.1"/>
    <property type="molecule type" value="Genomic_DNA"/>
</dbReference>
<dbReference type="GO" id="GO:0008270">
    <property type="term" value="F:zinc ion binding"/>
    <property type="evidence" value="ECO:0007669"/>
    <property type="project" value="InterPro"/>
</dbReference>
<dbReference type="eggNOG" id="COG0295">
    <property type="taxonomic scope" value="Bacteria"/>
</dbReference>
<comment type="similarity">
    <text evidence="1">Belongs to the cytidine and deoxycytidylate deaminase family.</text>
</comment>
<dbReference type="AlphaFoldDB" id="S2DR30"/>
<proteinExistence type="inferred from homology"/>
<dbReference type="Proteomes" id="UP000006073">
    <property type="component" value="Unassembled WGS sequence"/>
</dbReference>
<keyword evidence="3 6" id="KW-0378">Hydrolase</keyword>
<keyword evidence="2" id="KW-0479">Metal-binding</keyword>
<dbReference type="InterPro" id="IPR016193">
    <property type="entry name" value="Cytidine_deaminase-like"/>
</dbReference>
<sequence length="162" mass="18160">MKMKKKIEITVSLEVIQKSEWSKEDRSLIERAIHAVEHAHAPYSNFMVGTALLLDNGQIFSANNQENVSFPVGICAERAVLSYAMGNFPNNRPVKLAVVAKRRSDSTWATVTPCGLCRQTINEYEVKFGHPIEILMLNPGEEILKASGIDQLLPFRFNDLNS</sequence>
<evidence type="ECO:0000256" key="2">
    <source>
        <dbReference type="ARBA" id="ARBA00022723"/>
    </source>
</evidence>
<accession>S2DR30</accession>
<name>S2DR30_INDAL</name>
<comment type="caution">
    <text evidence="6">The sequence shown here is derived from an EMBL/GenBank/DDBJ whole genome shotgun (WGS) entry which is preliminary data.</text>
</comment>